<feature type="transmembrane region" description="Helical" evidence="2">
    <location>
        <begin position="582"/>
        <end position="601"/>
    </location>
</feature>
<dbReference type="RefSeq" id="WP_232189814.1">
    <property type="nucleotide sequence ID" value="NZ_JAIOAP010000023.1"/>
</dbReference>
<feature type="transmembrane region" description="Helical" evidence="2">
    <location>
        <begin position="613"/>
        <end position="631"/>
    </location>
</feature>
<keyword evidence="5" id="KW-1185">Reference proteome</keyword>
<keyword evidence="1" id="KW-0175">Coiled coil</keyword>
<dbReference type="Proteomes" id="UP001493487">
    <property type="component" value="Unassembled WGS sequence"/>
</dbReference>
<feature type="domain" description="Tape measure protein N-terminal" evidence="3">
    <location>
        <begin position="366"/>
        <end position="554"/>
    </location>
</feature>
<evidence type="ECO:0000259" key="3">
    <source>
        <dbReference type="Pfam" id="PF20155"/>
    </source>
</evidence>
<sequence>MPTVSASLQLFDRFSQVLNKAHQGMERVLSAADRVKQQIEQPVRMAIDVQGVFAELQHIQNRIATTGSSALHVILDAGSIAQGMTEIQQRIRSGLTDNVVGVTLDPSNAIQEAPAIRQHLEQAVGQLETKIKFDIPVDEEIRNRIHSLFAGVAPSVTVRLLFDPNYAYRDINDTVQRLAAAQATLHLSLDASEALAEVERLKQQISATGSSALHIIIDADAVTRTLSQIQNRLRSSGVKIIFDTSTIQADAQRVREMVLSKLGEIRMRIQVQLPTSLTVMFTNIQRLVMRLLVAVRQLSRTSTGTAQLEAALERIRRLEERINQLQQQHNQRLREGGSASSGLLSNLKGIAAAYLSIATLHKAIDLVNWADAIASVNTRLSMINDGTQTQLELQRKVMAVANDTRQAYRETASMVAQLGASTQGVFKNDNEILAFSSRFNKLLITGGASAEDSKNAILQMTQALSSGVLQGDELRSLSETAPMLMKVLADGLGVSRGSLKKLGADGKLTSSAIVQAFSKQDAYINKIFRNMPVTFGQAMTLAKNKAAGWISTLNSADGPIRRLTKSLMKMVDWMDSAQGQSFLNGLSVGINIVADGIAAFTDLIVNNMDIVKNVLIAIGVVVLGLAAYWLIMWAIATWPVLAIIGAIALLLIGLNRLGVSTKQVVGLVAGYFNAAFAQIFNKVAFIWNIFLSFAEFLVNVFIDPVYAVKKLFYDMLKEVSGFFDSMIGGIVKGLNWAIDQLNWVSGSNLDHIGGLDNSWVETLKPKKSDKDVVDLSKYKLDYKDVAKAFEDGRKKGEDVFSKAADKINDLNQVGDAWASGNINKVNEVGKINDKVDISSEDLKTMRELAEMKNIQNFVTLQPKTTVNVKTGPVSKEADLDSIIAGVTEHLEVAIVTSAEGVYSG</sequence>
<evidence type="ECO:0000256" key="2">
    <source>
        <dbReference type="SAM" id="Phobius"/>
    </source>
</evidence>
<comment type="caution">
    <text evidence="4">The sequence shown here is derived from an EMBL/GenBank/DDBJ whole genome shotgun (WGS) entry which is preliminary data.</text>
</comment>
<dbReference type="InterPro" id="IPR013491">
    <property type="entry name" value="Tape_meas_N"/>
</dbReference>
<feature type="transmembrane region" description="Helical" evidence="2">
    <location>
        <begin position="686"/>
        <end position="708"/>
    </location>
</feature>
<name>A0ABV1L324_9BACL</name>
<keyword evidence="2" id="KW-0812">Transmembrane</keyword>
<feature type="coiled-coil region" evidence="1">
    <location>
        <begin position="308"/>
        <end position="335"/>
    </location>
</feature>
<gene>
    <name evidence="4" type="ORF">QJS35_30585</name>
</gene>
<keyword evidence="2" id="KW-0472">Membrane</keyword>
<feature type="transmembrane region" description="Helical" evidence="2">
    <location>
        <begin position="637"/>
        <end position="657"/>
    </location>
</feature>
<protein>
    <submittedName>
        <fullName evidence="4">Tape measure protein</fullName>
    </submittedName>
</protein>
<reference evidence="4 5" key="1">
    <citation type="journal article" date="2023" name="Genome Announc.">
        <title>Pan-Genome Analyses of the Genus Cohnella and Proposal of the Novel Species Cohnella silvisoli sp. nov., Isolated from Forest Soil.</title>
        <authorList>
            <person name="Wang C."/>
            <person name="Mao L."/>
            <person name="Bao G."/>
            <person name="Zhu H."/>
        </authorList>
    </citation>
    <scope>NUCLEOTIDE SEQUENCE [LARGE SCALE GENOMIC DNA]</scope>
    <source>
        <strain evidence="4 5">NL03-T5-1</strain>
    </source>
</reference>
<dbReference type="EMBL" id="JASKHM010000024">
    <property type="protein sequence ID" value="MEQ4486733.1"/>
    <property type="molecule type" value="Genomic_DNA"/>
</dbReference>
<accession>A0ABV1L324</accession>
<proteinExistence type="predicted"/>
<evidence type="ECO:0000256" key="1">
    <source>
        <dbReference type="SAM" id="Coils"/>
    </source>
</evidence>
<evidence type="ECO:0000313" key="4">
    <source>
        <dbReference type="EMBL" id="MEQ4486733.1"/>
    </source>
</evidence>
<organism evidence="4 5">
    <name type="scientific">Cohnella silvisoli</name>
    <dbReference type="NCBI Taxonomy" id="2873699"/>
    <lineage>
        <taxon>Bacteria</taxon>
        <taxon>Bacillati</taxon>
        <taxon>Bacillota</taxon>
        <taxon>Bacilli</taxon>
        <taxon>Bacillales</taxon>
        <taxon>Paenibacillaceae</taxon>
        <taxon>Cohnella</taxon>
    </lineage>
</organism>
<evidence type="ECO:0000313" key="5">
    <source>
        <dbReference type="Proteomes" id="UP001493487"/>
    </source>
</evidence>
<keyword evidence="2" id="KW-1133">Transmembrane helix</keyword>
<dbReference type="Pfam" id="PF20155">
    <property type="entry name" value="TMP_3"/>
    <property type="match status" value="1"/>
</dbReference>
<dbReference type="NCBIfam" id="TIGR02675">
    <property type="entry name" value="tape_meas_nterm"/>
    <property type="match status" value="1"/>
</dbReference>